<feature type="compositionally biased region" description="Low complexity" evidence="1">
    <location>
        <begin position="29"/>
        <end position="60"/>
    </location>
</feature>
<feature type="region of interest" description="Disordered" evidence="1">
    <location>
        <begin position="120"/>
        <end position="184"/>
    </location>
</feature>
<feature type="compositionally biased region" description="Polar residues" evidence="1">
    <location>
        <begin position="301"/>
        <end position="314"/>
    </location>
</feature>
<feature type="domain" description="Nitrogen regulatory protein areA GATA-like" evidence="2">
    <location>
        <begin position="188"/>
        <end position="213"/>
    </location>
</feature>
<feature type="non-terminal residue" evidence="3">
    <location>
        <position position="517"/>
    </location>
</feature>
<organism evidence="3 4">
    <name type="scientific">Linnemannia exigua</name>
    <dbReference type="NCBI Taxonomy" id="604196"/>
    <lineage>
        <taxon>Eukaryota</taxon>
        <taxon>Fungi</taxon>
        <taxon>Fungi incertae sedis</taxon>
        <taxon>Mucoromycota</taxon>
        <taxon>Mortierellomycotina</taxon>
        <taxon>Mortierellomycetes</taxon>
        <taxon>Mortierellales</taxon>
        <taxon>Mortierellaceae</taxon>
        <taxon>Linnemannia</taxon>
    </lineage>
</organism>
<comment type="caution">
    <text evidence="3">The sequence shown here is derived from an EMBL/GenBank/DDBJ whole genome shotgun (WGS) entry which is preliminary data.</text>
</comment>
<feature type="compositionally biased region" description="Basic and acidic residues" evidence="1">
    <location>
        <begin position="281"/>
        <end position="290"/>
    </location>
</feature>
<feature type="compositionally biased region" description="Basic and acidic residues" evidence="1">
    <location>
        <begin position="315"/>
        <end position="326"/>
    </location>
</feature>
<feature type="compositionally biased region" description="Low complexity" evidence="1">
    <location>
        <begin position="327"/>
        <end position="336"/>
    </location>
</feature>
<dbReference type="EMBL" id="JAAAIL010001791">
    <property type="protein sequence ID" value="KAG0264966.1"/>
    <property type="molecule type" value="Genomic_DNA"/>
</dbReference>
<dbReference type="AlphaFoldDB" id="A0AAD4D493"/>
<protein>
    <recommendedName>
        <fullName evidence="2">Nitrogen regulatory protein areA GATA-like domain-containing protein</fullName>
    </recommendedName>
</protein>
<name>A0AAD4D493_9FUNG</name>
<proteinExistence type="predicted"/>
<evidence type="ECO:0000313" key="3">
    <source>
        <dbReference type="EMBL" id="KAG0264966.1"/>
    </source>
</evidence>
<evidence type="ECO:0000256" key="1">
    <source>
        <dbReference type="SAM" id="MobiDB-lite"/>
    </source>
</evidence>
<reference evidence="3" key="1">
    <citation type="journal article" date="2020" name="Fungal Divers.">
        <title>Resolving the Mortierellaceae phylogeny through synthesis of multi-gene phylogenetics and phylogenomics.</title>
        <authorList>
            <person name="Vandepol N."/>
            <person name="Liber J."/>
            <person name="Desiro A."/>
            <person name="Na H."/>
            <person name="Kennedy M."/>
            <person name="Barry K."/>
            <person name="Grigoriev I.V."/>
            <person name="Miller A.N."/>
            <person name="O'Donnell K."/>
            <person name="Stajich J.E."/>
            <person name="Bonito G."/>
        </authorList>
    </citation>
    <scope>NUCLEOTIDE SEQUENCE</scope>
    <source>
        <strain evidence="3">NRRL 28262</strain>
    </source>
</reference>
<feature type="region of interest" description="Disordered" evidence="1">
    <location>
        <begin position="281"/>
        <end position="366"/>
    </location>
</feature>
<keyword evidence="4" id="KW-1185">Reference proteome</keyword>
<feature type="region of interest" description="Disordered" evidence="1">
    <location>
        <begin position="1"/>
        <end position="93"/>
    </location>
</feature>
<dbReference type="Pfam" id="PF08550">
    <property type="entry name" value="GATA_AreA"/>
    <property type="match status" value="1"/>
</dbReference>
<dbReference type="Proteomes" id="UP001194580">
    <property type="component" value="Unassembled WGS sequence"/>
</dbReference>
<feature type="compositionally biased region" description="Polar residues" evidence="1">
    <location>
        <begin position="222"/>
        <end position="242"/>
    </location>
</feature>
<feature type="region of interest" description="Disordered" evidence="1">
    <location>
        <begin position="218"/>
        <end position="242"/>
    </location>
</feature>
<feature type="compositionally biased region" description="Low complexity" evidence="1">
    <location>
        <begin position="124"/>
        <end position="134"/>
    </location>
</feature>
<evidence type="ECO:0000259" key="2">
    <source>
        <dbReference type="Pfam" id="PF08550"/>
    </source>
</evidence>
<sequence>MSTQPYPTPFTLDHPTIPKTTPLSPPRPATTAIPSYPASTTSPSTSTFAAATTSSSTPDVASHHNHNHTFTAPKAVGRRTSSRQTTLESLLGPTLRLPIPSLKTAKPVLPEIRDNDLRYVYTTNNSGRSNSSCGSEDEQDADDDYENDNGYDNNEDDDEEYDDDDAEEGDSDGNATTRSKEDPLASQVWKMYSKAKDSLDGQRMENMTWRMMSLSLNKKEPSQNTSTNQPRLTDTVSSTQGPSSATVAALADTHELAKSFQVAISITRTIPLSEQRTTIFFRDRKQDKHSSAASSGRSNSIKDFNTAARQQQQKHSLDYRHLERPKTTSPKSTPKSVPFNDSTKSESPVPTHFGNVSNGASKDSPLAGFTDYHQRVESLETPVSRTMLSSPYAQDNSNSSNMDEDAFQQSFDQNMDILNDDTIPVEFRNISWQQNQLAPSTTSPFGGSGNGPHVSQSLPDLEDQQSVEFKQLQEHYAQLLLQGSNGNPTNTNTINSQLAGLQGLDSSYLEALGNGLA</sequence>
<feature type="compositionally biased region" description="Polar residues" evidence="1">
    <location>
        <begin position="436"/>
        <end position="445"/>
    </location>
</feature>
<feature type="compositionally biased region" description="Polar residues" evidence="1">
    <location>
        <begin position="339"/>
        <end position="361"/>
    </location>
</feature>
<feature type="region of interest" description="Disordered" evidence="1">
    <location>
        <begin position="436"/>
        <end position="457"/>
    </location>
</feature>
<gene>
    <name evidence="3" type="ORF">BGZ95_003458</name>
</gene>
<evidence type="ECO:0000313" key="4">
    <source>
        <dbReference type="Proteomes" id="UP001194580"/>
    </source>
</evidence>
<dbReference type="InterPro" id="IPR013860">
    <property type="entry name" value="AreA_GATA"/>
</dbReference>
<feature type="compositionally biased region" description="Acidic residues" evidence="1">
    <location>
        <begin position="135"/>
        <end position="171"/>
    </location>
</feature>
<accession>A0AAD4D493</accession>